<dbReference type="Proteomes" id="UP000261284">
    <property type="component" value="Unassembled WGS sequence"/>
</dbReference>
<dbReference type="OrthoDB" id="674273at2"/>
<evidence type="ECO:0000313" key="1">
    <source>
        <dbReference type="EMBL" id="RFM27295.1"/>
    </source>
</evidence>
<accession>A0A3E1NH85</accession>
<name>A0A3E1NH85_9BACT</name>
<comment type="caution">
    <text evidence="1">The sequence shown here is derived from an EMBL/GenBank/DDBJ whole genome shotgun (WGS) entry which is preliminary data.</text>
</comment>
<dbReference type="AlphaFoldDB" id="A0A3E1NH85"/>
<dbReference type="Gene3D" id="3.40.50.10070">
    <property type="entry name" value="TolB, N-terminal domain"/>
    <property type="match status" value="1"/>
</dbReference>
<dbReference type="EMBL" id="QTJU01000005">
    <property type="protein sequence ID" value="RFM27295.1"/>
    <property type="molecule type" value="Genomic_DNA"/>
</dbReference>
<dbReference type="RefSeq" id="WP_116848052.1">
    <property type="nucleotide sequence ID" value="NZ_QTJU01000005.1"/>
</dbReference>
<gene>
    <name evidence="1" type="ORF">DXN05_14805</name>
</gene>
<reference evidence="1 2" key="1">
    <citation type="submission" date="2018-08" db="EMBL/GenBank/DDBJ databases">
        <title>Chitinophagaceae sp. K23C18032701, a novel bacterium isolated from forest soil.</title>
        <authorList>
            <person name="Wang C."/>
        </authorList>
    </citation>
    <scope>NUCLEOTIDE SEQUENCE [LARGE SCALE GENOMIC DNA]</scope>
    <source>
        <strain evidence="1 2">K23C18032701</strain>
    </source>
</reference>
<organism evidence="1 2">
    <name type="scientific">Deminuibacter soli</name>
    <dbReference type="NCBI Taxonomy" id="2291815"/>
    <lineage>
        <taxon>Bacteria</taxon>
        <taxon>Pseudomonadati</taxon>
        <taxon>Bacteroidota</taxon>
        <taxon>Chitinophagia</taxon>
        <taxon>Chitinophagales</taxon>
        <taxon>Chitinophagaceae</taxon>
        <taxon>Deminuibacter</taxon>
    </lineage>
</organism>
<evidence type="ECO:0000313" key="2">
    <source>
        <dbReference type="Proteomes" id="UP000261284"/>
    </source>
</evidence>
<protein>
    <submittedName>
        <fullName evidence="1">Uncharacterized protein</fullName>
    </submittedName>
</protein>
<keyword evidence="2" id="KW-1185">Reference proteome</keyword>
<proteinExistence type="predicted"/>
<sequence length="267" mass="30234">MGNMHANNNFNEAEVLAQLDKLLLAPGLKSSKVLRNFLRFIVLEKLSGREHELKEYNIAVKGLRRGEDFNPQHFSLIRIYAFRLRKILRTYYEGPGLLDPIRISIPKGSYRPVFQLNHLLDDSSIKHKVIAGKGEFIAVAIFPFVSMDKTQVYSVLIDKLCEQVSEYLSEKSDIKTLSYILVKSYVSHVNDVRRAGADLAVNVAVTGSVRFELNMLLIRLQLIAAATGIQLWMGDFEYKLQMQSIESIAREIADAIYNALFARPGKG</sequence>